<evidence type="ECO:0000259" key="1">
    <source>
        <dbReference type="Pfam" id="PF07463"/>
    </source>
</evidence>
<feature type="domain" description="HNH nuclease" evidence="2">
    <location>
        <begin position="89"/>
        <end position="131"/>
    </location>
</feature>
<sequence length="195" mass="23031">MKYINIDTEGFYDMKDFDGEEWKDLAGFEEYYKISNYSRIKRKPRSWRSGRKGGAYKTLGWGMVKQRRLKGGYVKATLCKDGDKRSYSVHVLEAKTFVPNPNNLPVVNHKDLNKDNNSAENLEWTTYSENTKHWIENTGYDFKGHKFAKRLTQEQEIQIKEFKQKNMSMTTRQVSNALGFTYNQVRRVLKIYNLL</sequence>
<dbReference type="Pfam" id="PF13392">
    <property type="entry name" value="HNH_3"/>
    <property type="match status" value="1"/>
</dbReference>
<keyword evidence="3" id="KW-0255">Endonuclease</keyword>
<proteinExistence type="predicted"/>
<dbReference type="InterPro" id="IPR044925">
    <property type="entry name" value="His-Me_finger_sf"/>
</dbReference>
<evidence type="ECO:0000313" key="3">
    <source>
        <dbReference type="EMBL" id="DAE07211.1"/>
    </source>
</evidence>
<name>A0A8S5PL50_9CAUD</name>
<keyword evidence="3" id="KW-0378">Hydrolase</keyword>
<dbReference type="GO" id="GO:0004519">
    <property type="term" value="F:endonuclease activity"/>
    <property type="evidence" value="ECO:0007669"/>
    <property type="project" value="UniProtKB-KW"/>
</dbReference>
<dbReference type="Pfam" id="PF07463">
    <property type="entry name" value="NUMOD4"/>
    <property type="match status" value="1"/>
</dbReference>
<dbReference type="GO" id="GO:0016788">
    <property type="term" value="F:hydrolase activity, acting on ester bonds"/>
    <property type="evidence" value="ECO:0007669"/>
    <property type="project" value="InterPro"/>
</dbReference>
<dbReference type="Gene3D" id="3.90.75.20">
    <property type="match status" value="1"/>
</dbReference>
<evidence type="ECO:0000259" key="2">
    <source>
        <dbReference type="Pfam" id="PF13392"/>
    </source>
</evidence>
<dbReference type="InterPro" id="IPR010902">
    <property type="entry name" value="NUMOD4"/>
</dbReference>
<organism evidence="3">
    <name type="scientific">Siphoviridae sp. ctOSJ35</name>
    <dbReference type="NCBI Taxonomy" id="2825479"/>
    <lineage>
        <taxon>Viruses</taxon>
        <taxon>Duplodnaviria</taxon>
        <taxon>Heunggongvirae</taxon>
        <taxon>Uroviricota</taxon>
        <taxon>Caudoviricetes</taxon>
    </lineage>
</organism>
<dbReference type="InterPro" id="IPR003615">
    <property type="entry name" value="HNH_nuc"/>
</dbReference>
<protein>
    <submittedName>
        <fullName evidence="3">Homing endonuclease</fullName>
    </submittedName>
</protein>
<dbReference type="SUPFAM" id="SSF54060">
    <property type="entry name" value="His-Me finger endonucleases"/>
    <property type="match status" value="1"/>
</dbReference>
<reference evidence="3" key="1">
    <citation type="journal article" date="2021" name="Proc. Natl. Acad. Sci. U.S.A.">
        <title>A Catalog of Tens of Thousands of Viruses from Human Metagenomes Reveals Hidden Associations with Chronic Diseases.</title>
        <authorList>
            <person name="Tisza M.J."/>
            <person name="Buck C.B."/>
        </authorList>
    </citation>
    <scope>NUCLEOTIDE SEQUENCE</scope>
    <source>
        <strain evidence="3">CtOSJ35</strain>
    </source>
</reference>
<accession>A0A8S5PL50</accession>
<dbReference type="EMBL" id="BK015447">
    <property type="protein sequence ID" value="DAE07211.1"/>
    <property type="molecule type" value="Genomic_DNA"/>
</dbReference>
<keyword evidence="3" id="KW-0540">Nuclease</keyword>
<feature type="domain" description="NUMOD4" evidence="1">
    <location>
        <begin position="20"/>
        <end position="82"/>
    </location>
</feature>